<evidence type="ECO:0000313" key="2">
    <source>
        <dbReference type="EMBL" id="GAA4453759.1"/>
    </source>
</evidence>
<gene>
    <name evidence="2" type="ORF">GCM10023189_19290</name>
</gene>
<organism evidence="2 3">
    <name type="scientific">Nibrella saemangeumensis</name>
    <dbReference type="NCBI Taxonomy" id="1084526"/>
    <lineage>
        <taxon>Bacteria</taxon>
        <taxon>Pseudomonadati</taxon>
        <taxon>Bacteroidota</taxon>
        <taxon>Cytophagia</taxon>
        <taxon>Cytophagales</taxon>
        <taxon>Spirosomataceae</taxon>
        <taxon>Nibrella</taxon>
    </lineage>
</organism>
<keyword evidence="1" id="KW-1133">Transmembrane helix</keyword>
<keyword evidence="3" id="KW-1185">Reference proteome</keyword>
<keyword evidence="1" id="KW-0812">Transmembrane</keyword>
<dbReference type="Proteomes" id="UP001501175">
    <property type="component" value="Unassembled WGS sequence"/>
</dbReference>
<comment type="caution">
    <text evidence="2">The sequence shown here is derived from an EMBL/GenBank/DDBJ whole genome shotgun (WGS) entry which is preliminary data.</text>
</comment>
<accession>A0ABP8MPB0</accession>
<evidence type="ECO:0000256" key="1">
    <source>
        <dbReference type="SAM" id="Phobius"/>
    </source>
</evidence>
<proteinExistence type="predicted"/>
<sequence>MNSFLALSATDFRSTFREPIFRGILAFPLLCFFIIRWGVPLLVEQFPIMAPYRLVLLMWGCLQSATMFGFIYGFLLLEEKEENLWQVIRVLPVSGIRLTFSRLLVGLVVSALVNFTLIHWGRIAQFPPSIEILLALQFSLGAPLIALWLGAMAKNRIEGLAQMKILNTLLISPGLIYFILHPAAHITGLVPTYWTFRSMEAGARLNQTGLTSFFVYYGIGCAFYALVLYLLNRRLQQSLV</sequence>
<feature type="transmembrane region" description="Helical" evidence="1">
    <location>
        <begin position="214"/>
        <end position="231"/>
    </location>
</feature>
<feature type="transmembrane region" description="Helical" evidence="1">
    <location>
        <begin position="51"/>
        <end position="77"/>
    </location>
</feature>
<protein>
    <recommendedName>
        <fullName evidence="4">ABC transporter permease</fullName>
    </recommendedName>
</protein>
<evidence type="ECO:0000313" key="3">
    <source>
        <dbReference type="Proteomes" id="UP001501175"/>
    </source>
</evidence>
<name>A0ABP8MPB0_9BACT</name>
<dbReference type="EMBL" id="BAABHD010000023">
    <property type="protein sequence ID" value="GAA4453759.1"/>
    <property type="molecule type" value="Genomic_DNA"/>
</dbReference>
<reference evidence="3" key="1">
    <citation type="journal article" date="2019" name="Int. J. Syst. Evol. Microbiol.">
        <title>The Global Catalogue of Microorganisms (GCM) 10K type strain sequencing project: providing services to taxonomists for standard genome sequencing and annotation.</title>
        <authorList>
            <consortium name="The Broad Institute Genomics Platform"/>
            <consortium name="The Broad Institute Genome Sequencing Center for Infectious Disease"/>
            <person name="Wu L."/>
            <person name="Ma J."/>
        </authorList>
    </citation>
    <scope>NUCLEOTIDE SEQUENCE [LARGE SCALE GENOMIC DNA]</scope>
    <source>
        <strain evidence="3">JCM 17927</strain>
    </source>
</reference>
<feature type="transmembrane region" description="Helical" evidence="1">
    <location>
        <begin position="174"/>
        <end position="194"/>
    </location>
</feature>
<evidence type="ECO:0008006" key="4">
    <source>
        <dbReference type="Google" id="ProtNLM"/>
    </source>
</evidence>
<feature type="transmembrane region" description="Helical" evidence="1">
    <location>
        <begin position="98"/>
        <end position="120"/>
    </location>
</feature>
<keyword evidence="1" id="KW-0472">Membrane</keyword>
<feature type="transmembrane region" description="Helical" evidence="1">
    <location>
        <begin position="132"/>
        <end position="153"/>
    </location>
</feature>
<dbReference type="RefSeq" id="WP_345242949.1">
    <property type="nucleotide sequence ID" value="NZ_BAABHD010000023.1"/>
</dbReference>
<feature type="transmembrane region" description="Helical" evidence="1">
    <location>
        <begin position="20"/>
        <end position="39"/>
    </location>
</feature>